<sequence length="137" mass="15855">MKTITIETIVNRKRSKVWEYWNQPKHIVHWNFASDDWCCPRAENDLRPGGKFSSRMEAKDGSMGFDFGGHFTLVESPAKLEYVLEDDRKVLVTFDDVGDGTQITETFEPESMNPLEMQEQGWNAILQNFKKYAEGKS</sequence>
<evidence type="ECO:0000313" key="4">
    <source>
        <dbReference type="Proteomes" id="UP001595814"/>
    </source>
</evidence>
<feature type="domain" description="Activator of Hsp90 ATPase homologue 1/2-like C-terminal" evidence="2">
    <location>
        <begin position="13"/>
        <end position="134"/>
    </location>
</feature>
<comment type="caution">
    <text evidence="3">The sequence shown here is derived from an EMBL/GenBank/DDBJ whole genome shotgun (WGS) entry which is preliminary data.</text>
</comment>
<dbReference type="SUPFAM" id="SSF55961">
    <property type="entry name" value="Bet v1-like"/>
    <property type="match status" value="1"/>
</dbReference>
<dbReference type="Proteomes" id="UP001595814">
    <property type="component" value="Unassembled WGS sequence"/>
</dbReference>
<dbReference type="Pfam" id="PF08327">
    <property type="entry name" value="AHSA1"/>
    <property type="match status" value="1"/>
</dbReference>
<keyword evidence="4" id="KW-1185">Reference proteome</keyword>
<organism evidence="3 4">
    <name type="scientific">Euzebyella saccharophila</name>
    <dbReference type="NCBI Taxonomy" id="679664"/>
    <lineage>
        <taxon>Bacteria</taxon>
        <taxon>Pseudomonadati</taxon>
        <taxon>Bacteroidota</taxon>
        <taxon>Flavobacteriia</taxon>
        <taxon>Flavobacteriales</taxon>
        <taxon>Flavobacteriaceae</taxon>
        <taxon>Euzebyella</taxon>
    </lineage>
</organism>
<protein>
    <submittedName>
        <fullName evidence="3">SRPBCC family protein</fullName>
    </submittedName>
</protein>
<evidence type="ECO:0000259" key="2">
    <source>
        <dbReference type="Pfam" id="PF08327"/>
    </source>
</evidence>
<dbReference type="RefSeq" id="WP_192460251.1">
    <property type="nucleotide sequence ID" value="NZ_JACYFJ010000001.1"/>
</dbReference>
<dbReference type="Gene3D" id="3.30.530.20">
    <property type="match status" value="1"/>
</dbReference>
<dbReference type="EMBL" id="JBHSAW010000004">
    <property type="protein sequence ID" value="MFC4096140.1"/>
    <property type="molecule type" value="Genomic_DNA"/>
</dbReference>
<name>A0ABV8JSS5_9FLAO</name>
<evidence type="ECO:0000313" key="3">
    <source>
        <dbReference type="EMBL" id="MFC4096140.1"/>
    </source>
</evidence>
<proteinExistence type="inferred from homology"/>
<evidence type="ECO:0000256" key="1">
    <source>
        <dbReference type="ARBA" id="ARBA00006817"/>
    </source>
</evidence>
<comment type="similarity">
    <text evidence="1">Belongs to the AHA1 family.</text>
</comment>
<dbReference type="InterPro" id="IPR013538">
    <property type="entry name" value="ASHA1/2-like_C"/>
</dbReference>
<dbReference type="InterPro" id="IPR023393">
    <property type="entry name" value="START-like_dom_sf"/>
</dbReference>
<accession>A0ABV8JSS5</accession>
<dbReference type="CDD" id="cd08897">
    <property type="entry name" value="SRPBCC_CalC_Aha1-like_4"/>
    <property type="match status" value="1"/>
</dbReference>
<reference evidence="4" key="1">
    <citation type="journal article" date="2019" name="Int. J. Syst. Evol. Microbiol.">
        <title>The Global Catalogue of Microorganisms (GCM) 10K type strain sequencing project: providing services to taxonomists for standard genome sequencing and annotation.</title>
        <authorList>
            <consortium name="The Broad Institute Genomics Platform"/>
            <consortium name="The Broad Institute Genome Sequencing Center for Infectious Disease"/>
            <person name="Wu L."/>
            <person name="Ma J."/>
        </authorList>
    </citation>
    <scope>NUCLEOTIDE SEQUENCE [LARGE SCALE GENOMIC DNA]</scope>
    <source>
        <strain evidence="4">CECT 7477</strain>
    </source>
</reference>
<gene>
    <name evidence="3" type="ORF">ACFOUT_09650</name>
</gene>